<dbReference type="GO" id="GO:0009288">
    <property type="term" value="C:bacterial-type flagellum"/>
    <property type="evidence" value="ECO:0007669"/>
    <property type="project" value="InterPro"/>
</dbReference>
<dbReference type="Proteomes" id="UP001289135">
    <property type="component" value="Unassembled WGS sequence"/>
</dbReference>
<keyword evidence="3" id="KW-1185">Reference proteome</keyword>
<dbReference type="Pfam" id="PF02049">
    <property type="entry name" value="FliE"/>
    <property type="match status" value="1"/>
</dbReference>
<dbReference type="RefSeq" id="WP_322498886.1">
    <property type="nucleotide sequence ID" value="NZ_JARGYU010000002.1"/>
</dbReference>
<reference evidence="2" key="1">
    <citation type="submission" date="2023-02" db="EMBL/GenBank/DDBJ databases">
        <title>Host association and intracellularity evolved multiple times independently in the Rickettsiales.</title>
        <authorList>
            <person name="Castelli M."/>
            <person name="Nardi T."/>
            <person name="Gammuto L."/>
            <person name="Bellinzona G."/>
            <person name="Sabaneyeva E."/>
            <person name="Potekhin A."/>
            <person name="Serra V."/>
            <person name="Petroni G."/>
            <person name="Sassera D."/>
        </authorList>
    </citation>
    <scope>NUCLEOTIDE SEQUENCE</scope>
    <source>
        <strain evidence="2">USBL-36I1</strain>
    </source>
</reference>
<accession>A0AAE5AI13</accession>
<dbReference type="AlphaFoldDB" id="A0AAE5AI13"/>
<keyword evidence="1" id="KW-0975">Bacterial flagellum</keyword>
<sequence length="165" mass="18528">MNNNKLNPISSYIAAEKAYNLLSDKIDRSAKQIRELPDDFIDFNKDNIKDSSNDVDIIFSDNNLNNYELPILKGENFYPSNNNYNNDDNISTNNSSESSINTFKDLILNGINKIKKAEESGSKITGKGNILQLASDISEADIYLKQVTNIRNSLVKSWKELISAA</sequence>
<proteinExistence type="predicted"/>
<name>A0AAE5AI13_9RICK</name>
<dbReference type="GO" id="GO:0005198">
    <property type="term" value="F:structural molecule activity"/>
    <property type="evidence" value="ECO:0007669"/>
    <property type="project" value="InterPro"/>
</dbReference>
<keyword evidence="2" id="KW-0282">Flagellum</keyword>
<dbReference type="GO" id="GO:0071973">
    <property type="term" value="P:bacterial-type flagellum-dependent cell motility"/>
    <property type="evidence" value="ECO:0007669"/>
    <property type="project" value="InterPro"/>
</dbReference>
<evidence type="ECO:0000313" key="3">
    <source>
        <dbReference type="Proteomes" id="UP001289135"/>
    </source>
</evidence>
<keyword evidence="2" id="KW-0966">Cell projection</keyword>
<comment type="caution">
    <text evidence="2">The sequence shown here is derived from an EMBL/GenBank/DDBJ whole genome shotgun (WGS) entry which is preliminary data.</text>
</comment>
<gene>
    <name evidence="2" type="ORF">Lyticum_00645</name>
</gene>
<dbReference type="GO" id="GO:0003774">
    <property type="term" value="F:cytoskeletal motor activity"/>
    <property type="evidence" value="ECO:0007669"/>
    <property type="project" value="InterPro"/>
</dbReference>
<evidence type="ECO:0000256" key="1">
    <source>
        <dbReference type="ARBA" id="ARBA00023143"/>
    </source>
</evidence>
<protein>
    <submittedName>
        <fullName evidence="2">Flagellar hook-basal body complex protein FliE</fullName>
    </submittedName>
</protein>
<evidence type="ECO:0000313" key="2">
    <source>
        <dbReference type="EMBL" id="MDZ5761464.1"/>
    </source>
</evidence>
<dbReference type="InterPro" id="IPR001624">
    <property type="entry name" value="FliE"/>
</dbReference>
<keyword evidence="2" id="KW-0969">Cilium</keyword>
<organism evidence="2 3">
    <name type="scientific">Lyticum sinuosum</name>
    <dbReference type="NCBI Taxonomy" id="1332059"/>
    <lineage>
        <taxon>Bacteria</taxon>
        <taxon>Pseudomonadati</taxon>
        <taxon>Pseudomonadota</taxon>
        <taxon>Alphaproteobacteria</taxon>
        <taxon>Rickettsiales</taxon>
        <taxon>Lyticum</taxon>
    </lineage>
</organism>
<dbReference type="EMBL" id="JARGYU010000002">
    <property type="protein sequence ID" value="MDZ5761464.1"/>
    <property type="molecule type" value="Genomic_DNA"/>
</dbReference>